<accession>X6N1M0</accession>
<protein>
    <submittedName>
        <fullName evidence="2">Uncharacterized protein</fullName>
    </submittedName>
</protein>
<keyword evidence="3" id="KW-1185">Reference proteome</keyword>
<name>X6N1M0_RETFI</name>
<comment type="caution">
    <text evidence="2">The sequence shown here is derived from an EMBL/GenBank/DDBJ whole genome shotgun (WGS) entry which is preliminary data.</text>
</comment>
<evidence type="ECO:0000313" key="3">
    <source>
        <dbReference type="Proteomes" id="UP000023152"/>
    </source>
</evidence>
<dbReference type="EMBL" id="ASPP01013461">
    <property type="protein sequence ID" value="ETO19634.1"/>
    <property type="molecule type" value="Genomic_DNA"/>
</dbReference>
<dbReference type="AlphaFoldDB" id="X6N1M0"/>
<evidence type="ECO:0000256" key="1">
    <source>
        <dbReference type="SAM" id="MobiDB-lite"/>
    </source>
</evidence>
<proteinExistence type="predicted"/>
<organism evidence="2 3">
    <name type="scientific">Reticulomyxa filosa</name>
    <dbReference type="NCBI Taxonomy" id="46433"/>
    <lineage>
        <taxon>Eukaryota</taxon>
        <taxon>Sar</taxon>
        <taxon>Rhizaria</taxon>
        <taxon>Retaria</taxon>
        <taxon>Foraminifera</taxon>
        <taxon>Monothalamids</taxon>
        <taxon>Reticulomyxidae</taxon>
        <taxon>Reticulomyxa</taxon>
    </lineage>
</organism>
<reference evidence="2 3" key="1">
    <citation type="journal article" date="2013" name="Curr. Biol.">
        <title>The Genome of the Foraminiferan Reticulomyxa filosa.</title>
        <authorList>
            <person name="Glockner G."/>
            <person name="Hulsmann N."/>
            <person name="Schleicher M."/>
            <person name="Noegel A.A."/>
            <person name="Eichinger L."/>
            <person name="Gallinger C."/>
            <person name="Pawlowski J."/>
            <person name="Sierra R."/>
            <person name="Euteneuer U."/>
            <person name="Pillet L."/>
            <person name="Moustafa A."/>
            <person name="Platzer M."/>
            <person name="Groth M."/>
            <person name="Szafranski K."/>
            <person name="Schliwa M."/>
        </authorList>
    </citation>
    <scope>NUCLEOTIDE SEQUENCE [LARGE SCALE GENOMIC DNA]</scope>
</reference>
<dbReference type="Proteomes" id="UP000023152">
    <property type="component" value="Unassembled WGS sequence"/>
</dbReference>
<evidence type="ECO:0000313" key="2">
    <source>
        <dbReference type="EMBL" id="ETO19634.1"/>
    </source>
</evidence>
<feature type="compositionally biased region" description="Low complexity" evidence="1">
    <location>
        <begin position="90"/>
        <end position="101"/>
    </location>
</feature>
<feature type="region of interest" description="Disordered" evidence="1">
    <location>
        <begin position="34"/>
        <end position="103"/>
    </location>
</feature>
<gene>
    <name evidence="2" type="ORF">RFI_17593</name>
</gene>
<sequence>MSLLEGRGKENFFFKKKKKGGSFSKKKKIVLMLNENSSDEQDEKALMKQWPQKGKLMKDDDDDEVKVSSEEENREEYEEARKHLPLINKSSNDSDASQSLSVPNMDQYDRYARTKEDLNGNVTFYLKSCYVCWNHFANWKKHKT</sequence>